<comment type="caution">
    <text evidence="2">The sequence shown here is derived from an EMBL/GenBank/DDBJ whole genome shotgun (WGS) entry which is preliminary data.</text>
</comment>
<dbReference type="eggNOG" id="COG5451">
    <property type="taxonomic scope" value="Bacteria"/>
</dbReference>
<evidence type="ECO:0000313" key="2">
    <source>
        <dbReference type="EMBL" id="EJF90642.1"/>
    </source>
</evidence>
<dbReference type="OrthoDB" id="8481666at2"/>
<dbReference type="RefSeq" id="WP_008039120.1">
    <property type="nucleotide sequence ID" value="NZ_JH725147.1"/>
</dbReference>
<protein>
    <submittedName>
        <fullName evidence="2">TIGR02301 family protein</fullName>
    </submittedName>
</protein>
<reference evidence="2 3" key="1">
    <citation type="submission" date="2012-03" db="EMBL/GenBank/DDBJ databases">
        <title>The Genome Sequence of Bartonella tamiae Th239.</title>
        <authorList>
            <consortium name="The Broad Institute Genome Sequencing Platform"/>
            <consortium name="The Broad Institute Genome Sequencing Center for Infectious Disease"/>
            <person name="Feldgarden M."/>
            <person name="Kirby J."/>
            <person name="Kosoy M."/>
            <person name="Birtles R."/>
            <person name="Probert W.S."/>
            <person name="Chiaraviglio L."/>
            <person name="Young S.K."/>
            <person name="Zeng Q."/>
            <person name="Gargeya S."/>
            <person name="Fitzgerald M."/>
            <person name="Haas B."/>
            <person name="Abouelleil A."/>
            <person name="Alvarado L."/>
            <person name="Arachchi H.M."/>
            <person name="Berlin A."/>
            <person name="Chapman S.B."/>
            <person name="Gearin G."/>
            <person name="Goldberg J."/>
            <person name="Griggs A."/>
            <person name="Gujja S."/>
            <person name="Hansen M."/>
            <person name="Heiman D."/>
            <person name="Howarth C."/>
            <person name="Larimer J."/>
            <person name="Lui A."/>
            <person name="MacDonald P.J.P."/>
            <person name="McCowen C."/>
            <person name="Montmayeur A."/>
            <person name="Murphy C."/>
            <person name="Neiman D."/>
            <person name="Pearson M."/>
            <person name="Priest M."/>
            <person name="Roberts A."/>
            <person name="Saif S."/>
            <person name="Shea T."/>
            <person name="Sisk P."/>
            <person name="Stolte C."/>
            <person name="Sykes S."/>
            <person name="Wortman J."/>
            <person name="Nusbaum C."/>
            <person name="Birren B."/>
        </authorList>
    </citation>
    <scope>NUCLEOTIDE SEQUENCE [LARGE SCALE GENOMIC DNA]</scope>
    <source>
        <strain evidence="2 3">Th239</strain>
    </source>
</reference>
<feature type="signal peptide" evidence="1">
    <location>
        <begin position="1"/>
        <end position="22"/>
    </location>
</feature>
<dbReference type="Proteomes" id="UP000008952">
    <property type="component" value="Unassembled WGS sequence"/>
</dbReference>
<keyword evidence="1" id="KW-0732">Signal</keyword>
<evidence type="ECO:0000313" key="3">
    <source>
        <dbReference type="Proteomes" id="UP000008952"/>
    </source>
</evidence>
<proteinExistence type="predicted"/>
<dbReference type="NCBIfam" id="TIGR02301">
    <property type="entry name" value="TIGR02301 family protein"/>
    <property type="match status" value="1"/>
</dbReference>
<organism evidence="2 3">
    <name type="scientific">Bartonella tamiae Th239</name>
    <dbReference type="NCBI Taxonomy" id="1094558"/>
    <lineage>
        <taxon>Bacteria</taxon>
        <taxon>Pseudomonadati</taxon>
        <taxon>Pseudomonadota</taxon>
        <taxon>Alphaproteobacteria</taxon>
        <taxon>Hyphomicrobiales</taxon>
        <taxon>Bartonellaceae</taxon>
        <taxon>Bartonella</taxon>
    </lineage>
</organism>
<gene>
    <name evidence="2" type="ORF">ME5_01043</name>
</gene>
<dbReference type="AlphaFoldDB" id="J1JZS7"/>
<accession>J1JZS7</accession>
<dbReference type="InterPro" id="IPR012645">
    <property type="entry name" value="CHP02301"/>
</dbReference>
<name>J1JZS7_9HYPH</name>
<dbReference type="PATRIC" id="fig|1094558.3.peg.1136"/>
<feature type="chain" id="PRO_5003744519" evidence="1">
    <location>
        <begin position="23"/>
        <end position="123"/>
    </location>
</feature>
<dbReference type="EMBL" id="AIMB01000007">
    <property type="protein sequence ID" value="EJF90642.1"/>
    <property type="molecule type" value="Genomic_DNA"/>
</dbReference>
<keyword evidence="3" id="KW-1185">Reference proteome</keyword>
<dbReference type="Pfam" id="PF09539">
    <property type="entry name" value="DUF2385"/>
    <property type="match status" value="1"/>
</dbReference>
<dbReference type="STRING" id="1094558.ME5_01043"/>
<sequence>MHKYLKFIIIFIFCLMCSPLQAQQKTQYDAQMLRMAEILGSLHYLRNLCSTPTTQWRDKMVQMIEKENPSPERRSRLYAAFNNSYRSFSQNYTNCTSAALEADKRYISEGIKLSKDMLERFGN</sequence>
<evidence type="ECO:0000256" key="1">
    <source>
        <dbReference type="SAM" id="SignalP"/>
    </source>
</evidence>
<dbReference type="HOGENOM" id="CLU_118542_0_0_5"/>